<protein>
    <recommendedName>
        <fullName evidence="3">DUF5659 domain-containing protein</fullName>
    </recommendedName>
</protein>
<dbReference type="RefSeq" id="WP_406790971.1">
    <property type="nucleotide sequence ID" value="NZ_JBJHZX010000005.1"/>
</dbReference>
<name>A0ABW8SFN0_9CLOT</name>
<evidence type="ECO:0008006" key="3">
    <source>
        <dbReference type="Google" id="ProtNLM"/>
    </source>
</evidence>
<organism evidence="1 2">
    <name type="scientific">Candidatus Clostridium eludens</name>
    <dbReference type="NCBI Taxonomy" id="3381663"/>
    <lineage>
        <taxon>Bacteria</taxon>
        <taxon>Bacillati</taxon>
        <taxon>Bacillota</taxon>
        <taxon>Clostridia</taxon>
        <taxon>Eubacteriales</taxon>
        <taxon>Clostridiaceae</taxon>
        <taxon>Clostridium</taxon>
    </lineage>
</organism>
<reference evidence="1 2" key="1">
    <citation type="submission" date="2024-11" db="EMBL/GenBank/DDBJ databases">
        <authorList>
            <person name="Heng Y.C."/>
            <person name="Lim A.C.H."/>
            <person name="Lee J.K.Y."/>
            <person name="Kittelmann S."/>
        </authorList>
    </citation>
    <scope>NUCLEOTIDE SEQUENCE [LARGE SCALE GENOMIC DNA]</scope>
    <source>
        <strain evidence="1 2">WILCCON 0269</strain>
    </source>
</reference>
<evidence type="ECO:0000313" key="2">
    <source>
        <dbReference type="Proteomes" id="UP001623660"/>
    </source>
</evidence>
<dbReference type="Proteomes" id="UP001623660">
    <property type="component" value="Unassembled WGS sequence"/>
</dbReference>
<gene>
    <name evidence="1" type="ORF">ACJDU8_04555</name>
</gene>
<accession>A0ABW8SFN0</accession>
<keyword evidence="2" id="KW-1185">Reference proteome</keyword>
<sequence length="63" mass="7298">MGNETIVILQERMAGWLMFNGSGKVTEKADLKDSNRQIYIFNDSPKLRETMGKYPIYKKLLSK</sequence>
<evidence type="ECO:0000313" key="1">
    <source>
        <dbReference type="EMBL" id="MFL0194847.1"/>
    </source>
</evidence>
<comment type="caution">
    <text evidence="1">The sequence shown here is derived from an EMBL/GenBank/DDBJ whole genome shotgun (WGS) entry which is preliminary data.</text>
</comment>
<dbReference type="EMBL" id="JBJHZX010000005">
    <property type="protein sequence ID" value="MFL0194847.1"/>
    <property type="molecule type" value="Genomic_DNA"/>
</dbReference>
<proteinExistence type="predicted"/>